<evidence type="ECO:0000256" key="7">
    <source>
        <dbReference type="ARBA" id="ARBA00022989"/>
    </source>
</evidence>
<dbReference type="Pfam" id="PF00892">
    <property type="entry name" value="EamA"/>
    <property type="match status" value="2"/>
</dbReference>
<reference evidence="11 12" key="1">
    <citation type="journal article" date="2020" name="Mol. Biol. Evol.">
        <title>Life and death of selfish genes: comparative genomics reveals the dynamic evolution of cytoplasmic incompatibility.</title>
        <authorList>
            <person name="Martinez J."/>
            <person name="Klasson L."/>
            <person name="Welch J."/>
            <person name="Jiggins F.M."/>
        </authorList>
    </citation>
    <scope>NUCLEOTIDE SEQUENCE [LARGE SCALE GENOMIC DNA]</scope>
    <source>
        <strain evidence="11">WNik</strain>
    </source>
</reference>
<sequence>MDYRLRAYLFGVIWFILSLLSSVANDTISKYLSLHLQSFEIIFFRFLFTTITLVPFMFYYGIETFKTSQISTQITRGGLLFCGMTLWTYGLTVFPIVTATIISFSIPLFVILLAIPLLNENIIWQRWIVTVIGFVGIGIAITTKAHSEDFNPKILIFIVSALIFAILDILNKKLVIKESVISMLFYSALMTTVFSTPPLLFYWHMPSLLELVLLLILGINSNLILLFMLKAFTLTDATALAPYRYIELIISAIVTYVIFNELPDKSALYGTLILIPSTLFIAYSEGKAIKKNNVTTKVYNC</sequence>
<evidence type="ECO:0000256" key="5">
    <source>
        <dbReference type="ARBA" id="ARBA00022692"/>
    </source>
</evidence>
<proteinExistence type="inferred from homology"/>
<evidence type="ECO:0000256" key="8">
    <source>
        <dbReference type="ARBA" id="ARBA00023136"/>
    </source>
</evidence>
<feature type="domain" description="EamA" evidence="10">
    <location>
        <begin position="154"/>
        <end position="282"/>
    </location>
</feature>
<keyword evidence="6" id="KW-0813">Transport</keyword>
<comment type="similarity">
    <text evidence="3">Belongs to the drug/metabolite transporter (DMT) superfamily. 10 TMS drug/metabolite exporter (DME) (TC 2.A.7.3) family.</text>
</comment>
<dbReference type="AlphaFoldDB" id="A0A7G5CBK7"/>
<feature type="domain" description="EamA" evidence="10">
    <location>
        <begin position="10"/>
        <end position="140"/>
    </location>
</feature>
<evidence type="ECO:0000256" key="2">
    <source>
        <dbReference type="ARBA" id="ARBA00004141"/>
    </source>
</evidence>
<feature type="transmembrane region" description="Helical" evidence="9">
    <location>
        <begin position="241"/>
        <end position="260"/>
    </location>
</feature>
<evidence type="ECO:0000256" key="9">
    <source>
        <dbReference type="SAM" id="Phobius"/>
    </source>
</evidence>
<organism evidence="11 12">
    <name type="scientific">Wolbachia pipientis</name>
    <dbReference type="NCBI Taxonomy" id="955"/>
    <lineage>
        <taxon>Bacteria</taxon>
        <taxon>Pseudomonadati</taxon>
        <taxon>Pseudomonadota</taxon>
        <taxon>Alphaproteobacteria</taxon>
        <taxon>Rickettsiales</taxon>
        <taxon>Anaplasmataceae</taxon>
        <taxon>Wolbachieae</taxon>
        <taxon>Wolbachia</taxon>
    </lineage>
</organism>
<dbReference type="EMBL" id="CP050530">
    <property type="protein sequence ID" value="QMV46591.1"/>
    <property type="molecule type" value="Genomic_DNA"/>
</dbReference>
<evidence type="ECO:0000256" key="6">
    <source>
        <dbReference type="ARBA" id="ARBA00022970"/>
    </source>
</evidence>
<name>A0A7G5CBK7_WOLPI</name>
<feature type="transmembrane region" description="Helical" evidence="9">
    <location>
        <begin position="183"/>
        <end position="205"/>
    </location>
</feature>
<evidence type="ECO:0000313" key="11">
    <source>
        <dbReference type="EMBL" id="QMV46591.1"/>
    </source>
</evidence>
<feature type="transmembrane region" description="Helical" evidence="9">
    <location>
        <begin position="154"/>
        <end position="171"/>
    </location>
</feature>
<comment type="subcellular location">
    <subcellularLocation>
        <location evidence="2">Membrane</location>
        <topology evidence="2">Multi-pass membrane protein</topology>
    </subcellularLocation>
</comment>
<evidence type="ECO:0000256" key="3">
    <source>
        <dbReference type="ARBA" id="ARBA00009853"/>
    </source>
</evidence>
<protein>
    <recommendedName>
        <fullName evidence="4">S-adenosylmethionine uptake transporter</fullName>
    </recommendedName>
</protein>
<accession>A0A7G5CBK7</accession>
<feature type="transmembrane region" description="Helical" evidence="9">
    <location>
        <begin position="266"/>
        <end position="283"/>
    </location>
</feature>
<dbReference type="InterPro" id="IPR000620">
    <property type="entry name" value="EamA_dom"/>
</dbReference>
<feature type="transmembrane region" description="Helical" evidence="9">
    <location>
        <begin position="41"/>
        <end position="62"/>
    </location>
</feature>
<comment type="function">
    <text evidence="1">Transports S-adenosylmethionine.</text>
</comment>
<evidence type="ECO:0000259" key="10">
    <source>
        <dbReference type="Pfam" id="PF00892"/>
    </source>
</evidence>
<feature type="transmembrane region" description="Helical" evidence="9">
    <location>
        <begin position="211"/>
        <end position="229"/>
    </location>
</feature>
<evidence type="ECO:0000313" key="12">
    <source>
        <dbReference type="Proteomes" id="UP000515596"/>
    </source>
</evidence>
<feature type="transmembrane region" description="Helical" evidence="9">
    <location>
        <begin position="96"/>
        <end position="117"/>
    </location>
</feature>
<dbReference type="PANTHER" id="PTHR22911">
    <property type="entry name" value="ACYL-MALONYL CONDENSING ENZYME-RELATED"/>
    <property type="match status" value="1"/>
</dbReference>
<keyword evidence="8 9" id="KW-0472">Membrane</keyword>
<keyword evidence="6" id="KW-0029">Amino-acid transport</keyword>
<feature type="transmembrane region" description="Helical" evidence="9">
    <location>
        <begin position="124"/>
        <end position="142"/>
    </location>
</feature>
<keyword evidence="7 9" id="KW-1133">Transmembrane helix</keyword>
<evidence type="ECO:0000256" key="4">
    <source>
        <dbReference type="ARBA" id="ARBA00019341"/>
    </source>
</evidence>
<dbReference type="RefSeq" id="WP_182183392.1">
    <property type="nucleotide sequence ID" value="NZ_CP050530.1"/>
</dbReference>
<dbReference type="InterPro" id="IPR037185">
    <property type="entry name" value="EmrE-like"/>
</dbReference>
<gene>
    <name evidence="11" type="ORF">HC356_00100</name>
</gene>
<keyword evidence="5 9" id="KW-0812">Transmembrane</keyword>
<dbReference type="GO" id="GO:0006865">
    <property type="term" value="P:amino acid transport"/>
    <property type="evidence" value="ECO:0007669"/>
    <property type="project" value="UniProtKB-KW"/>
</dbReference>
<dbReference type="SUPFAM" id="SSF103481">
    <property type="entry name" value="Multidrug resistance efflux transporter EmrE"/>
    <property type="match status" value="2"/>
</dbReference>
<dbReference type="Proteomes" id="UP000515596">
    <property type="component" value="Chromosome"/>
</dbReference>
<evidence type="ECO:0000256" key="1">
    <source>
        <dbReference type="ARBA" id="ARBA00004028"/>
    </source>
</evidence>
<feature type="transmembrane region" description="Helical" evidence="9">
    <location>
        <begin position="74"/>
        <end position="90"/>
    </location>
</feature>
<dbReference type="PANTHER" id="PTHR22911:SF6">
    <property type="entry name" value="SOLUTE CARRIER FAMILY 35 MEMBER G1"/>
    <property type="match status" value="1"/>
</dbReference>
<dbReference type="GO" id="GO:0016020">
    <property type="term" value="C:membrane"/>
    <property type="evidence" value="ECO:0007669"/>
    <property type="project" value="UniProtKB-SubCell"/>
</dbReference>